<dbReference type="Pfam" id="PF03190">
    <property type="entry name" value="Thioredox_DsbH"/>
    <property type="match status" value="1"/>
</dbReference>
<sequence length="702" mass="80588">MIRHYKRLTFLNLILISSLICLSCLDSKGQKMSHKFTNDLVHETSPYLLQHAHNPVHWKPWSNEALAKAKKEDKLVLVSVGYSSCHWCHVMEEETFADEEVAKLMNENFVNIKVDREERPDVDHVYMTALQLIKGNGGWPLNVITLPNGKPIYGGTYHTKEQWMKVLAEVSKLYKEDPKKANEYADMVAQGIEDVNIIEPVSDLDGLQKEVLSESVQQWKANWDLKWGGNKGQQKFMVPVNLDFLMDYAAITKDEETKDFVKTTLDNIAMGGVYDHIAGGFYRYSTDARWKIPHFEKMLYDNAQLLSVYSKAYTIFKDPLYKKVVEQTIAFLDREMKNAEGAYYSAIDADSDGEEGKFYIWKEKELKDILKADFDTFSKYFNISRSNIWENDSYVLFRKTRDEEFAKENGLTLEKLEALKQNWKDKLLTHRNKRTPPLIDDKIITSWNALLINGFVEAYNAFDDPEYLQKAEKIFNFIKTHSLQKDQLVHSYKKGGKRSEGYIEDYALLANASLNLYRASLSAEYLKFSEELIQAATTKFSDANSGMFSFNSSDELIAKIIKTDDGVMPSPNSIMAENLLLLGHIDYNKEATQKARTMLSTMLPMVKDNAYSYAKWNSLMLNTVYPYYEIAVVGADAKKLVAQLNKEHLPNVLIVGAEKNSESPLFKGRFVEDGTYIYVCQDHTCKLPVVTVEEALEQLNDF</sequence>
<dbReference type="STRING" id="558155.SAMN04487911_11234"/>
<protein>
    <recommendedName>
        <fullName evidence="2">Spermatogenesis-associated protein 20-like TRX domain-containing protein</fullName>
    </recommendedName>
</protein>
<dbReference type="EMBL" id="FQYX01000012">
    <property type="protein sequence ID" value="SHJ14468.1"/>
    <property type="molecule type" value="Genomic_DNA"/>
</dbReference>
<dbReference type="GO" id="GO:0005975">
    <property type="term" value="P:carbohydrate metabolic process"/>
    <property type="evidence" value="ECO:0007669"/>
    <property type="project" value="InterPro"/>
</dbReference>
<dbReference type="SUPFAM" id="SSF48208">
    <property type="entry name" value="Six-hairpin glycosidases"/>
    <property type="match status" value="1"/>
</dbReference>
<keyword evidence="1" id="KW-0732">Signal</keyword>
<dbReference type="Gene3D" id="1.50.10.20">
    <property type="match status" value="1"/>
</dbReference>
<accession>A0A1M6GWY5</accession>
<keyword evidence="4" id="KW-1185">Reference proteome</keyword>
<dbReference type="SUPFAM" id="SSF52833">
    <property type="entry name" value="Thioredoxin-like"/>
    <property type="match status" value="1"/>
</dbReference>
<dbReference type="Gene3D" id="3.40.30.10">
    <property type="entry name" value="Glutaredoxin"/>
    <property type="match status" value="1"/>
</dbReference>
<feature type="signal peptide" evidence="1">
    <location>
        <begin position="1"/>
        <end position="23"/>
    </location>
</feature>
<feature type="domain" description="Spermatogenesis-associated protein 20-like TRX" evidence="2">
    <location>
        <begin position="37"/>
        <end position="190"/>
    </location>
</feature>
<dbReference type="PANTHER" id="PTHR42899:SF1">
    <property type="entry name" value="SPERMATOGENESIS-ASSOCIATED PROTEIN 20"/>
    <property type="match status" value="1"/>
</dbReference>
<proteinExistence type="predicted"/>
<dbReference type="AlphaFoldDB" id="A0A1M6GWY5"/>
<evidence type="ECO:0000256" key="1">
    <source>
        <dbReference type="SAM" id="SignalP"/>
    </source>
</evidence>
<evidence type="ECO:0000313" key="4">
    <source>
        <dbReference type="Proteomes" id="UP000184231"/>
    </source>
</evidence>
<name>A0A1M6GWY5_9FLAO</name>
<evidence type="ECO:0000313" key="3">
    <source>
        <dbReference type="EMBL" id="SHJ14468.1"/>
    </source>
</evidence>
<feature type="chain" id="PRO_5013268787" description="Spermatogenesis-associated protein 20-like TRX domain-containing protein" evidence="1">
    <location>
        <begin position="24"/>
        <end position="702"/>
    </location>
</feature>
<reference evidence="3 4" key="1">
    <citation type="submission" date="2016-11" db="EMBL/GenBank/DDBJ databases">
        <authorList>
            <person name="Jaros S."/>
            <person name="Januszkiewicz K."/>
            <person name="Wedrychowicz H."/>
        </authorList>
    </citation>
    <scope>NUCLEOTIDE SEQUENCE [LARGE SCALE GENOMIC DNA]</scope>
    <source>
        <strain evidence="3 4">CGMCC 1.8863</strain>
    </source>
</reference>
<dbReference type="PIRSF" id="PIRSF006402">
    <property type="entry name" value="UCP006402_thioredoxin"/>
    <property type="match status" value="1"/>
</dbReference>
<dbReference type="InterPro" id="IPR024705">
    <property type="entry name" value="Ssp411"/>
</dbReference>
<dbReference type="InterPro" id="IPR012341">
    <property type="entry name" value="6hp_glycosidase-like_sf"/>
</dbReference>
<dbReference type="InterPro" id="IPR004879">
    <property type="entry name" value="Ssp411-like_TRX"/>
</dbReference>
<evidence type="ECO:0000259" key="2">
    <source>
        <dbReference type="Pfam" id="PF03190"/>
    </source>
</evidence>
<organism evidence="3 4">
    <name type="scientific">Arenibacter nanhaiticus</name>
    <dbReference type="NCBI Taxonomy" id="558155"/>
    <lineage>
        <taxon>Bacteria</taxon>
        <taxon>Pseudomonadati</taxon>
        <taxon>Bacteroidota</taxon>
        <taxon>Flavobacteriia</taxon>
        <taxon>Flavobacteriales</taxon>
        <taxon>Flavobacteriaceae</taxon>
        <taxon>Arenibacter</taxon>
    </lineage>
</organism>
<gene>
    <name evidence="3" type="ORF">SAMN04487911_11234</name>
</gene>
<dbReference type="InterPro" id="IPR008928">
    <property type="entry name" value="6-hairpin_glycosidase_sf"/>
</dbReference>
<dbReference type="InterPro" id="IPR036249">
    <property type="entry name" value="Thioredoxin-like_sf"/>
</dbReference>
<dbReference type="PANTHER" id="PTHR42899">
    <property type="entry name" value="SPERMATOGENESIS-ASSOCIATED PROTEIN 20"/>
    <property type="match status" value="1"/>
</dbReference>
<dbReference type="Proteomes" id="UP000184231">
    <property type="component" value="Unassembled WGS sequence"/>
</dbReference>
<dbReference type="Gene3D" id="1.50.10.10">
    <property type="match status" value="1"/>
</dbReference>
<dbReference type="CDD" id="cd02955">
    <property type="entry name" value="SSP411"/>
    <property type="match status" value="1"/>
</dbReference>
<dbReference type="OrthoDB" id="9762614at2"/>